<feature type="transmembrane region" description="Helical" evidence="1">
    <location>
        <begin position="64"/>
        <end position="83"/>
    </location>
</feature>
<dbReference type="PANTHER" id="PTHR22911:SF102">
    <property type="entry name" value="MEMBRANE PROTEIN"/>
    <property type="match status" value="1"/>
</dbReference>
<feature type="domain" description="EamA" evidence="2">
    <location>
        <begin position="146"/>
        <end position="275"/>
    </location>
</feature>
<feature type="transmembrane region" description="Helical" evidence="1">
    <location>
        <begin position="27"/>
        <end position="48"/>
    </location>
</feature>
<feature type="transmembrane region" description="Helical" evidence="1">
    <location>
        <begin position="95"/>
        <end position="111"/>
    </location>
</feature>
<keyword evidence="4" id="KW-1185">Reference proteome</keyword>
<evidence type="ECO:0000313" key="4">
    <source>
        <dbReference type="Proteomes" id="UP001214250"/>
    </source>
</evidence>
<dbReference type="EMBL" id="CP117811">
    <property type="protein sequence ID" value="WDE96397.1"/>
    <property type="molecule type" value="Genomic_DNA"/>
</dbReference>
<organism evidence="3 4">
    <name type="scientific">Lentisphaera profundi</name>
    <dbReference type="NCBI Taxonomy" id="1658616"/>
    <lineage>
        <taxon>Bacteria</taxon>
        <taxon>Pseudomonadati</taxon>
        <taxon>Lentisphaerota</taxon>
        <taxon>Lentisphaeria</taxon>
        <taxon>Lentisphaerales</taxon>
        <taxon>Lentisphaeraceae</taxon>
        <taxon>Lentisphaera</taxon>
    </lineage>
</organism>
<sequence>MSPVLKVIITSVLWGTVGIFIREADNMSAVSLAFFRTLIPTVVLFIWLKSRKAPQKLFRSNWKWMILGSGLNSIRAILFFISFNLTTIGNAQVTLYSWPIWAAILGSFFLKEKVSSIQKFLLSIAFLGLLLMFSQSVFSLDDKHFLGICAMVLSAFILSFVFIVFKKYGTEYQSIEIVFFQNLLTPLLLLPLFIPEAPSLSLKQVLIASFLGLIIGVLAFSLFFSALKEMKTANAAQITYIEPLCGLLWAHLLYQESLSPVQIIGAILILGATFAIPVLRAKEAKKT</sequence>
<dbReference type="RefSeq" id="WP_274150463.1">
    <property type="nucleotide sequence ID" value="NZ_CP117811.1"/>
</dbReference>
<keyword evidence="1" id="KW-0472">Membrane</keyword>
<accession>A0ABY7VRR3</accession>
<dbReference type="InterPro" id="IPR000620">
    <property type="entry name" value="EamA_dom"/>
</dbReference>
<name>A0ABY7VRR3_9BACT</name>
<protein>
    <submittedName>
        <fullName evidence="3">DMT family transporter</fullName>
    </submittedName>
</protein>
<feature type="transmembrane region" description="Helical" evidence="1">
    <location>
        <begin position="177"/>
        <end position="194"/>
    </location>
</feature>
<keyword evidence="1" id="KW-1133">Transmembrane helix</keyword>
<feature type="transmembrane region" description="Helical" evidence="1">
    <location>
        <begin position="206"/>
        <end position="226"/>
    </location>
</feature>
<feature type="transmembrane region" description="Helical" evidence="1">
    <location>
        <begin position="260"/>
        <end position="279"/>
    </location>
</feature>
<feature type="transmembrane region" description="Helical" evidence="1">
    <location>
        <begin position="144"/>
        <end position="165"/>
    </location>
</feature>
<dbReference type="InterPro" id="IPR037185">
    <property type="entry name" value="EmrE-like"/>
</dbReference>
<feature type="transmembrane region" description="Helical" evidence="1">
    <location>
        <begin position="5"/>
        <end position="21"/>
    </location>
</feature>
<feature type="transmembrane region" description="Helical" evidence="1">
    <location>
        <begin position="120"/>
        <end position="138"/>
    </location>
</feature>
<feature type="domain" description="EamA" evidence="2">
    <location>
        <begin position="4"/>
        <end position="133"/>
    </location>
</feature>
<dbReference type="SUPFAM" id="SSF103481">
    <property type="entry name" value="Multidrug resistance efflux transporter EmrE"/>
    <property type="match status" value="2"/>
</dbReference>
<dbReference type="PANTHER" id="PTHR22911">
    <property type="entry name" value="ACYL-MALONYL CONDENSING ENZYME-RELATED"/>
    <property type="match status" value="1"/>
</dbReference>
<reference evidence="3 4" key="1">
    <citation type="submission" date="2023-02" db="EMBL/GenBank/DDBJ databases">
        <title>Genome sequence of Lentisphaera profundi SAORIC-696.</title>
        <authorList>
            <person name="Kim e."/>
            <person name="Cho J.-C."/>
            <person name="Choi A."/>
            <person name="Kang I."/>
        </authorList>
    </citation>
    <scope>NUCLEOTIDE SEQUENCE [LARGE SCALE GENOMIC DNA]</scope>
    <source>
        <strain evidence="3 4">SAORIC-696</strain>
    </source>
</reference>
<dbReference type="Pfam" id="PF00892">
    <property type="entry name" value="EamA"/>
    <property type="match status" value="2"/>
</dbReference>
<keyword evidence="1" id="KW-0812">Transmembrane</keyword>
<dbReference type="Proteomes" id="UP001214250">
    <property type="component" value="Chromosome 1"/>
</dbReference>
<feature type="transmembrane region" description="Helical" evidence="1">
    <location>
        <begin position="238"/>
        <end position="254"/>
    </location>
</feature>
<evidence type="ECO:0000259" key="2">
    <source>
        <dbReference type="Pfam" id="PF00892"/>
    </source>
</evidence>
<evidence type="ECO:0000313" key="3">
    <source>
        <dbReference type="EMBL" id="WDE96397.1"/>
    </source>
</evidence>
<evidence type="ECO:0000256" key="1">
    <source>
        <dbReference type="SAM" id="Phobius"/>
    </source>
</evidence>
<proteinExistence type="predicted"/>
<gene>
    <name evidence="3" type="ORF">PQO03_00245</name>
</gene>